<name>A0A5D0GEM2_9FLAO</name>
<gene>
    <name evidence="1" type="ORF">FVF61_05410</name>
</gene>
<dbReference type="RefSeq" id="WP_148454148.1">
    <property type="nucleotide sequence ID" value="NZ_VSFC01000023.1"/>
</dbReference>
<keyword evidence="2" id="KW-1185">Reference proteome</keyword>
<dbReference type="PANTHER" id="PTHR34070:SF1">
    <property type="entry name" value="DNA ALKYLATION REPAIR PROTEIN"/>
    <property type="match status" value="1"/>
</dbReference>
<proteinExistence type="predicted"/>
<dbReference type="Pfam" id="PF08713">
    <property type="entry name" value="DNA_alkylation"/>
    <property type="match status" value="1"/>
</dbReference>
<dbReference type="EMBL" id="VSFC01000023">
    <property type="protein sequence ID" value="TYA57343.1"/>
    <property type="molecule type" value="Genomic_DNA"/>
</dbReference>
<protein>
    <submittedName>
        <fullName evidence="1">DNA alkylation repair protein</fullName>
    </submittedName>
</protein>
<dbReference type="Gene3D" id="1.25.40.290">
    <property type="entry name" value="ARM repeat domains"/>
    <property type="match status" value="1"/>
</dbReference>
<evidence type="ECO:0000313" key="1">
    <source>
        <dbReference type="EMBL" id="TYA57343.1"/>
    </source>
</evidence>
<dbReference type="CDD" id="cd07064">
    <property type="entry name" value="AlkD_like_1"/>
    <property type="match status" value="1"/>
</dbReference>
<dbReference type="PANTHER" id="PTHR34070">
    <property type="entry name" value="ARMADILLO-TYPE FOLD"/>
    <property type="match status" value="1"/>
</dbReference>
<accession>A0A5D0GEM2</accession>
<evidence type="ECO:0000313" key="2">
    <source>
        <dbReference type="Proteomes" id="UP000324550"/>
    </source>
</evidence>
<dbReference type="SUPFAM" id="SSF48371">
    <property type="entry name" value="ARM repeat"/>
    <property type="match status" value="1"/>
</dbReference>
<reference evidence="1 2" key="1">
    <citation type="submission" date="2019-08" db="EMBL/GenBank/DDBJ databases">
        <title>Formosa sediminis sp. nov., isolated from marine sediment.</title>
        <authorList>
            <person name="Cao W.R."/>
        </authorList>
    </citation>
    <scope>NUCLEOTIDE SEQUENCE [LARGE SCALE GENOMIC DNA]</scope>
    <source>
        <strain evidence="1 2">1494</strain>
    </source>
</reference>
<sequence>MNFTEALIHNLNHQSNTEYALQMKAYLRHQFEFFGIKTPLRRAILNHTVKLYKKDIEENIRTTVLELLQQPQRELHHCGIELFEKHLRKSYQKNDIEIIETLITTNSWWDTVDFIAKQILGTYLIQYPEATQTVIEKYSVSTNMWVNRSSILFQLGYKHKTDEAILFNQCLRFKESDLFFIQKAIGWSLREYGKTYSESVLNFVNSTSLKPLSQKEALRNII</sequence>
<dbReference type="AlphaFoldDB" id="A0A5D0GEM2"/>
<dbReference type="Proteomes" id="UP000324550">
    <property type="component" value="Unassembled WGS sequence"/>
</dbReference>
<organism evidence="1 2">
    <name type="scientific">Formosa maritima</name>
    <dbReference type="NCBI Taxonomy" id="2592046"/>
    <lineage>
        <taxon>Bacteria</taxon>
        <taxon>Pseudomonadati</taxon>
        <taxon>Bacteroidota</taxon>
        <taxon>Flavobacteriia</taxon>
        <taxon>Flavobacteriales</taxon>
        <taxon>Flavobacteriaceae</taxon>
        <taxon>Formosa</taxon>
    </lineage>
</organism>
<dbReference type="InterPro" id="IPR016024">
    <property type="entry name" value="ARM-type_fold"/>
</dbReference>
<dbReference type="OrthoDB" id="9775346at2"/>
<dbReference type="Gene3D" id="1.20.1660.10">
    <property type="entry name" value="Hypothetical protein (EF3068)"/>
    <property type="match status" value="1"/>
</dbReference>
<comment type="caution">
    <text evidence="1">The sequence shown here is derived from an EMBL/GenBank/DDBJ whole genome shotgun (WGS) entry which is preliminary data.</text>
</comment>
<dbReference type="InterPro" id="IPR014825">
    <property type="entry name" value="DNA_alkylation"/>
</dbReference>